<dbReference type="PANTHER" id="PTHR45632">
    <property type="entry name" value="LD33804P"/>
    <property type="match status" value="1"/>
</dbReference>
<sequence>MSCEGGGLVKFEASDHGDSILAGLKQLRERDLLFDVVLTVQGKRFPVHRVVLAACCDYFRAMFTDGLRESWQSEIELNGVTATGLKNLIDFAYTSKILLDFDNVEDILVSANHVQMVPVITACADFLTANLSLENCVDMLNMAELFSMRTLREIILRFMCSNLTKLSSCPSFYQKLSHKHLLTVLMSDFPVDCTETDVLTSVLDWISYQFDQRSQFAMSLLSQVHMKNVQITEFSLLPNISVWDRIVDAYPAIQRMTKSCQELPRGVLTTESGLINERGFCKSLVCVGGFSPKDGMSNKISYYHAQSHSWKTLTAIPHVDQCNFGHVTLNNELYVVGGCFNDQIQEVVHQYGFCYNPEKNAWRSIAALEHERCRFYLGALKGKLYAIGGDPLAGDITEEMALSECYSPGRKQVDRNSSSCLATEHKHAGIVHHDYLYISGGSQDSDDEFYSSFYRYDPENDSWTELCPLITPRADHTMFVYNDQIHCIGGWYENVLQQRILVSTIDRYDAVANIWETIASVPEPRLFASYAIIDGKVYVVGGWLNGRYQDKAKAVQVYSFIQNQWMDQELPEIELWEHSCCCLYVPNH</sequence>
<keyword evidence="1" id="KW-0880">Kelch repeat</keyword>
<dbReference type="PIRSF" id="PIRSF037037">
    <property type="entry name" value="Kelch-like_protein_gigaxonin"/>
    <property type="match status" value="1"/>
</dbReference>
<dbReference type="InterPro" id="IPR011333">
    <property type="entry name" value="SKP1/BTB/POZ_sf"/>
</dbReference>
<dbReference type="Pfam" id="PF24681">
    <property type="entry name" value="Kelch_KLHDC2_KLHL20_DRC7"/>
    <property type="match status" value="1"/>
</dbReference>
<comment type="caution">
    <text evidence="4">The sequence shown here is derived from an EMBL/GenBank/DDBJ whole genome shotgun (WGS) entry which is preliminary data.</text>
</comment>
<protein>
    <recommendedName>
        <fullName evidence="3">BTB domain-containing protein</fullName>
    </recommendedName>
</protein>
<dbReference type="InterPro" id="IPR000210">
    <property type="entry name" value="BTB/POZ_dom"/>
</dbReference>
<evidence type="ECO:0000256" key="1">
    <source>
        <dbReference type="ARBA" id="ARBA00022441"/>
    </source>
</evidence>
<evidence type="ECO:0000313" key="4">
    <source>
        <dbReference type="EMBL" id="KAK3086227.1"/>
    </source>
</evidence>
<dbReference type="SUPFAM" id="SSF117281">
    <property type="entry name" value="Kelch motif"/>
    <property type="match status" value="1"/>
</dbReference>
<dbReference type="PANTHER" id="PTHR45632:SF3">
    <property type="entry name" value="KELCH-LIKE PROTEIN 32"/>
    <property type="match status" value="1"/>
</dbReference>
<dbReference type="SMART" id="SM00875">
    <property type="entry name" value="BACK"/>
    <property type="match status" value="1"/>
</dbReference>
<accession>A0AA88XRL1</accession>
<evidence type="ECO:0000256" key="2">
    <source>
        <dbReference type="ARBA" id="ARBA00022737"/>
    </source>
</evidence>
<dbReference type="Gene3D" id="3.30.710.10">
    <property type="entry name" value="Potassium Channel Kv1.1, Chain A"/>
    <property type="match status" value="1"/>
</dbReference>
<dbReference type="Pfam" id="PF07707">
    <property type="entry name" value="BACK"/>
    <property type="match status" value="1"/>
</dbReference>
<dbReference type="InterPro" id="IPR011705">
    <property type="entry name" value="BACK"/>
</dbReference>
<feature type="domain" description="BTB" evidence="3">
    <location>
        <begin position="34"/>
        <end position="101"/>
    </location>
</feature>
<dbReference type="Pfam" id="PF00651">
    <property type="entry name" value="BTB"/>
    <property type="match status" value="1"/>
</dbReference>
<dbReference type="InterPro" id="IPR015915">
    <property type="entry name" value="Kelch-typ_b-propeller"/>
</dbReference>
<keyword evidence="2" id="KW-0677">Repeat</keyword>
<dbReference type="PROSITE" id="PS50097">
    <property type="entry name" value="BTB"/>
    <property type="match status" value="1"/>
</dbReference>
<gene>
    <name evidence="4" type="ORF">FSP39_015449</name>
</gene>
<organism evidence="4 5">
    <name type="scientific">Pinctada imbricata</name>
    <name type="common">Atlantic pearl-oyster</name>
    <name type="synonym">Pinctada martensii</name>
    <dbReference type="NCBI Taxonomy" id="66713"/>
    <lineage>
        <taxon>Eukaryota</taxon>
        <taxon>Metazoa</taxon>
        <taxon>Spiralia</taxon>
        <taxon>Lophotrochozoa</taxon>
        <taxon>Mollusca</taxon>
        <taxon>Bivalvia</taxon>
        <taxon>Autobranchia</taxon>
        <taxon>Pteriomorphia</taxon>
        <taxon>Pterioida</taxon>
        <taxon>Pterioidea</taxon>
        <taxon>Pteriidae</taxon>
        <taxon>Pinctada</taxon>
    </lineage>
</organism>
<proteinExistence type="predicted"/>
<dbReference type="Gene3D" id="1.25.40.420">
    <property type="match status" value="1"/>
</dbReference>
<dbReference type="Gene3D" id="2.120.10.80">
    <property type="entry name" value="Kelch-type beta propeller"/>
    <property type="match status" value="1"/>
</dbReference>
<evidence type="ECO:0000259" key="3">
    <source>
        <dbReference type="PROSITE" id="PS50097"/>
    </source>
</evidence>
<evidence type="ECO:0000313" key="5">
    <source>
        <dbReference type="Proteomes" id="UP001186944"/>
    </source>
</evidence>
<dbReference type="Proteomes" id="UP001186944">
    <property type="component" value="Unassembled WGS sequence"/>
</dbReference>
<name>A0AA88XRL1_PINIB</name>
<dbReference type="SMART" id="SM00225">
    <property type="entry name" value="BTB"/>
    <property type="match status" value="1"/>
</dbReference>
<reference evidence="4" key="1">
    <citation type="submission" date="2019-08" db="EMBL/GenBank/DDBJ databases">
        <title>The improved chromosome-level genome for the pearl oyster Pinctada fucata martensii using PacBio sequencing and Hi-C.</title>
        <authorList>
            <person name="Zheng Z."/>
        </authorList>
    </citation>
    <scope>NUCLEOTIDE SEQUENCE</scope>
    <source>
        <strain evidence="4">ZZ-2019</strain>
        <tissue evidence="4">Adductor muscle</tissue>
    </source>
</reference>
<dbReference type="InterPro" id="IPR017096">
    <property type="entry name" value="BTB-kelch_protein"/>
</dbReference>
<keyword evidence="5" id="KW-1185">Reference proteome</keyword>
<dbReference type="Pfam" id="PF01344">
    <property type="entry name" value="Kelch_1"/>
    <property type="match status" value="1"/>
</dbReference>
<dbReference type="InterPro" id="IPR006652">
    <property type="entry name" value="Kelch_1"/>
</dbReference>
<dbReference type="SUPFAM" id="SSF54695">
    <property type="entry name" value="POZ domain"/>
    <property type="match status" value="1"/>
</dbReference>
<dbReference type="AlphaFoldDB" id="A0AA88XRL1"/>
<dbReference type="EMBL" id="VSWD01000012">
    <property type="protein sequence ID" value="KAK3086227.1"/>
    <property type="molecule type" value="Genomic_DNA"/>
</dbReference>
<dbReference type="SMART" id="SM00612">
    <property type="entry name" value="Kelch"/>
    <property type="match status" value="3"/>
</dbReference>